<organism evidence="2 3">
    <name type="scientific">Kitasatospora cystarginea</name>
    <dbReference type="NCBI Taxonomy" id="58350"/>
    <lineage>
        <taxon>Bacteria</taxon>
        <taxon>Bacillati</taxon>
        <taxon>Actinomycetota</taxon>
        <taxon>Actinomycetes</taxon>
        <taxon>Kitasatosporales</taxon>
        <taxon>Streptomycetaceae</taxon>
        <taxon>Kitasatospora</taxon>
    </lineage>
</organism>
<evidence type="ECO:0000313" key="2">
    <source>
        <dbReference type="EMBL" id="GAA2227310.1"/>
    </source>
</evidence>
<sequence length="200" mass="23107">MGALHEIESELTDDEIEVWRQREAARIERALQAGKTSRARKAPKHRIELFLDPPKNRTSAREVDVPPFLVRKLTQHLKTWEHEYAFFTPGGQWWRRGNFTRQQLRPAADGRLALPASRGHAPREAWEPILPGFTMRGARHTHDTWMKEDRVDRALRFSTMGWAVADIEGTYEHVTPQMGQDRLAALQARWERAGQAVQAT</sequence>
<name>A0ABN3DCS0_9ACTN</name>
<evidence type="ECO:0000256" key="1">
    <source>
        <dbReference type="ARBA" id="ARBA00023172"/>
    </source>
</evidence>
<keyword evidence="1" id="KW-0233">DNA recombination</keyword>
<reference evidence="2 3" key="1">
    <citation type="journal article" date="2019" name="Int. J. Syst. Evol. Microbiol.">
        <title>The Global Catalogue of Microorganisms (GCM) 10K type strain sequencing project: providing services to taxonomists for standard genome sequencing and annotation.</title>
        <authorList>
            <consortium name="The Broad Institute Genomics Platform"/>
            <consortium name="The Broad Institute Genome Sequencing Center for Infectious Disease"/>
            <person name="Wu L."/>
            <person name="Ma J."/>
        </authorList>
    </citation>
    <scope>NUCLEOTIDE SEQUENCE [LARGE SCALE GENOMIC DNA]</scope>
    <source>
        <strain evidence="2 3">JCM 7356</strain>
    </source>
</reference>
<dbReference type="SUPFAM" id="SSF56349">
    <property type="entry name" value="DNA breaking-rejoining enzymes"/>
    <property type="match status" value="1"/>
</dbReference>
<keyword evidence="3" id="KW-1185">Reference proteome</keyword>
<dbReference type="EMBL" id="BAAATR010000001">
    <property type="protein sequence ID" value="GAA2227310.1"/>
    <property type="molecule type" value="Genomic_DNA"/>
</dbReference>
<proteinExistence type="predicted"/>
<gene>
    <name evidence="2" type="ORF">GCM10010430_03360</name>
</gene>
<protein>
    <recommendedName>
        <fullName evidence="4">Integrase</fullName>
    </recommendedName>
</protein>
<dbReference type="Proteomes" id="UP001500305">
    <property type="component" value="Unassembled WGS sequence"/>
</dbReference>
<comment type="caution">
    <text evidence="2">The sequence shown here is derived from an EMBL/GenBank/DDBJ whole genome shotgun (WGS) entry which is preliminary data.</text>
</comment>
<evidence type="ECO:0000313" key="3">
    <source>
        <dbReference type="Proteomes" id="UP001500305"/>
    </source>
</evidence>
<dbReference type="Gene3D" id="1.10.443.10">
    <property type="entry name" value="Intergrase catalytic core"/>
    <property type="match status" value="1"/>
</dbReference>
<dbReference type="RefSeq" id="WP_344634332.1">
    <property type="nucleotide sequence ID" value="NZ_BAAATR010000001.1"/>
</dbReference>
<dbReference type="InterPro" id="IPR013762">
    <property type="entry name" value="Integrase-like_cat_sf"/>
</dbReference>
<accession>A0ABN3DCS0</accession>
<dbReference type="InterPro" id="IPR011010">
    <property type="entry name" value="DNA_brk_join_enz"/>
</dbReference>
<evidence type="ECO:0008006" key="4">
    <source>
        <dbReference type="Google" id="ProtNLM"/>
    </source>
</evidence>